<evidence type="ECO:0000313" key="3">
    <source>
        <dbReference type="Proteomes" id="UP000277212"/>
    </source>
</evidence>
<protein>
    <recommendedName>
        <fullName evidence="1">(S)-ureidoglycine aminohydrolase cupin domain-containing protein</fullName>
    </recommendedName>
</protein>
<gene>
    <name evidence="2" type="ORF">CDV36_013621</name>
</gene>
<evidence type="ECO:0000259" key="1">
    <source>
        <dbReference type="Pfam" id="PF05899"/>
    </source>
</evidence>
<dbReference type="Proteomes" id="UP000277212">
    <property type="component" value="Unassembled WGS sequence"/>
</dbReference>
<dbReference type="InterPro" id="IPR010424">
    <property type="entry name" value="EutQ"/>
</dbReference>
<dbReference type="InterPro" id="IPR008579">
    <property type="entry name" value="UGlyAH_Cupin_dom"/>
</dbReference>
<dbReference type="EMBL" id="NKUJ01000388">
    <property type="protein sequence ID" value="RMJ06786.1"/>
    <property type="molecule type" value="Genomic_DNA"/>
</dbReference>
<dbReference type="SUPFAM" id="SSF51182">
    <property type="entry name" value="RmlC-like cupins"/>
    <property type="match status" value="1"/>
</dbReference>
<dbReference type="AlphaFoldDB" id="A0A3M2RN77"/>
<accession>A0A3M2RN77</accession>
<comment type="caution">
    <text evidence="2">The sequence shown here is derived from an EMBL/GenBank/DDBJ whole genome shotgun (WGS) entry which is preliminary data.</text>
</comment>
<dbReference type="Gene3D" id="2.60.120.10">
    <property type="entry name" value="Jelly Rolls"/>
    <property type="match status" value="1"/>
</dbReference>
<dbReference type="InterPro" id="IPR011051">
    <property type="entry name" value="RmlC_Cupin_sf"/>
</dbReference>
<dbReference type="OrthoDB" id="4985585at2759"/>
<dbReference type="PANTHER" id="PTHR36169">
    <property type="entry name" value="ETHANOLAMINE UTILIZATION PROTEIN EUTQ"/>
    <property type="match status" value="1"/>
</dbReference>
<dbReference type="Pfam" id="PF05899">
    <property type="entry name" value="Cupin_3"/>
    <property type="match status" value="1"/>
</dbReference>
<evidence type="ECO:0000313" key="2">
    <source>
        <dbReference type="EMBL" id="RMJ06786.1"/>
    </source>
</evidence>
<proteinExistence type="predicted"/>
<dbReference type="InterPro" id="IPR014710">
    <property type="entry name" value="RmlC-like_jellyroll"/>
</dbReference>
<feature type="domain" description="(S)-ureidoglycine aminohydrolase cupin" evidence="1">
    <location>
        <begin position="52"/>
        <end position="114"/>
    </location>
</feature>
<dbReference type="PANTHER" id="PTHR36169:SF1">
    <property type="entry name" value="ACETATE KINASE EUTQ"/>
    <property type="match status" value="1"/>
</dbReference>
<name>A0A3M2RN77_9HYPO</name>
<keyword evidence="3" id="KW-1185">Reference proteome</keyword>
<reference evidence="2 3" key="1">
    <citation type="submission" date="2017-06" db="EMBL/GenBank/DDBJ databases">
        <title>Comparative genomic analysis of Ambrosia Fusariam Clade fungi.</title>
        <authorList>
            <person name="Stajich J.E."/>
            <person name="Carrillo J."/>
            <person name="Kijimoto T."/>
            <person name="Eskalen A."/>
            <person name="O'Donnell K."/>
            <person name="Kasson M."/>
        </authorList>
    </citation>
    <scope>NUCLEOTIDE SEQUENCE [LARGE SCALE GENOMIC DNA]</scope>
    <source>
        <strain evidence="2">UCR3666</strain>
    </source>
</reference>
<organism evidence="2 3">
    <name type="scientific">Fusarium kuroshium</name>
    <dbReference type="NCBI Taxonomy" id="2010991"/>
    <lineage>
        <taxon>Eukaryota</taxon>
        <taxon>Fungi</taxon>
        <taxon>Dikarya</taxon>
        <taxon>Ascomycota</taxon>
        <taxon>Pezizomycotina</taxon>
        <taxon>Sordariomycetes</taxon>
        <taxon>Hypocreomycetidae</taxon>
        <taxon>Hypocreales</taxon>
        <taxon>Nectriaceae</taxon>
        <taxon>Fusarium</taxon>
        <taxon>Fusarium solani species complex</taxon>
    </lineage>
</organism>
<sequence length="129" mass="13901">MLDSFLTPIVHFPDAQDSFQCPKVGNTKNAFLGDIYGTLPLPIPCHAASSADPLSCGFFRMTAGESLTGKYPYNETLVILDGVFEMVDGVGNKSVAKKGDVYFFPAGSMVTFSTSQAGLAFYTVQRARK</sequence>